<evidence type="ECO:0000313" key="2">
    <source>
        <dbReference type="EMBL" id="MBO8476003.1"/>
    </source>
</evidence>
<dbReference type="InterPro" id="IPR017945">
    <property type="entry name" value="DHBP_synth_RibB-like_a/b_dom"/>
</dbReference>
<gene>
    <name evidence="2" type="ORF">IAB88_03305</name>
</gene>
<dbReference type="PANTHER" id="PTHR42828:SF3">
    <property type="entry name" value="THREONYLCARBAMOYL-AMP SYNTHASE"/>
    <property type="match status" value="1"/>
</dbReference>
<evidence type="ECO:0000313" key="3">
    <source>
        <dbReference type="Proteomes" id="UP000823598"/>
    </source>
</evidence>
<dbReference type="InterPro" id="IPR006070">
    <property type="entry name" value="Sua5-like_dom"/>
</dbReference>
<dbReference type="EMBL" id="JADIMC010000036">
    <property type="protein sequence ID" value="MBO8476003.1"/>
    <property type="molecule type" value="Genomic_DNA"/>
</dbReference>
<dbReference type="InterPro" id="IPR052532">
    <property type="entry name" value="SUA5_domain"/>
</dbReference>
<comment type="caution">
    <text evidence="2">The sequence shown here is derived from an EMBL/GenBank/DDBJ whole genome shotgun (WGS) entry which is preliminary data.</text>
</comment>
<proteinExistence type="predicted"/>
<dbReference type="Gene3D" id="3.90.870.10">
    <property type="entry name" value="DHBP synthase"/>
    <property type="match status" value="1"/>
</dbReference>
<protein>
    <submittedName>
        <fullName evidence="2">Threonylcarbamoyl-AMP synthase</fullName>
    </submittedName>
</protein>
<dbReference type="NCBIfam" id="TIGR00057">
    <property type="entry name" value="L-threonylcarbamoyladenylate synthase"/>
    <property type="match status" value="1"/>
</dbReference>
<dbReference type="Proteomes" id="UP000823598">
    <property type="component" value="Unassembled WGS sequence"/>
</dbReference>
<dbReference type="GO" id="GO:0003725">
    <property type="term" value="F:double-stranded RNA binding"/>
    <property type="evidence" value="ECO:0007669"/>
    <property type="project" value="InterPro"/>
</dbReference>
<evidence type="ECO:0000259" key="1">
    <source>
        <dbReference type="PROSITE" id="PS51163"/>
    </source>
</evidence>
<sequence>MRILKILENSINDKFIDIAVKALADGEILIYPTDTLYAIGCNALNNSAIGKICKIKGINPDKTNLSIICDGISMAAEYARFDNRMFKLLKNNMPGPFTFIFPASSSLPKVFKGRKSVGIRIPDNKIAIELVRRLGNPVLSTTIKYEDDDYAVNPELIAEAYDGVVPYMIDGGDGGLVPSTVVDCTTGEAEVVREGKGELRL</sequence>
<dbReference type="PROSITE" id="PS51163">
    <property type="entry name" value="YRDC"/>
    <property type="match status" value="1"/>
</dbReference>
<name>A0A9D9INI8_9BACT</name>
<reference evidence="2" key="1">
    <citation type="submission" date="2020-10" db="EMBL/GenBank/DDBJ databases">
        <authorList>
            <person name="Gilroy R."/>
        </authorList>
    </citation>
    <scope>NUCLEOTIDE SEQUENCE</scope>
    <source>
        <strain evidence="2">6919</strain>
    </source>
</reference>
<reference evidence="2" key="2">
    <citation type="journal article" date="2021" name="PeerJ">
        <title>Extensive microbial diversity within the chicken gut microbiome revealed by metagenomics and culture.</title>
        <authorList>
            <person name="Gilroy R."/>
            <person name="Ravi A."/>
            <person name="Getino M."/>
            <person name="Pursley I."/>
            <person name="Horton D.L."/>
            <person name="Alikhan N.F."/>
            <person name="Baker D."/>
            <person name="Gharbi K."/>
            <person name="Hall N."/>
            <person name="Watson M."/>
            <person name="Adriaenssens E.M."/>
            <person name="Foster-Nyarko E."/>
            <person name="Jarju S."/>
            <person name="Secka A."/>
            <person name="Antonio M."/>
            <person name="Oren A."/>
            <person name="Chaudhuri R.R."/>
            <person name="La Ragione R."/>
            <person name="Hildebrand F."/>
            <person name="Pallen M.J."/>
        </authorList>
    </citation>
    <scope>NUCLEOTIDE SEQUENCE</scope>
    <source>
        <strain evidence="2">6919</strain>
    </source>
</reference>
<dbReference type="PANTHER" id="PTHR42828">
    <property type="entry name" value="DHBP SYNTHASE RIBB-LIKE ALPHA/BETA DOMAIN-CONTAINING PROTEIN"/>
    <property type="match status" value="1"/>
</dbReference>
<dbReference type="Pfam" id="PF01300">
    <property type="entry name" value="Sua5_yciO_yrdC"/>
    <property type="match status" value="1"/>
</dbReference>
<dbReference type="AlphaFoldDB" id="A0A9D9INI8"/>
<organism evidence="2 3">
    <name type="scientific">Candidatus Limisoma faecipullorum</name>
    <dbReference type="NCBI Taxonomy" id="2840854"/>
    <lineage>
        <taxon>Bacteria</taxon>
        <taxon>Pseudomonadati</taxon>
        <taxon>Bacteroidota</taxon>
        <taxon>Bacteroidia</taxon>
        <taxon>Bacteroidales</taxon>
        <taxon>Candidatus Limisoma</taxon>
    </lineage>
</organism>
<feature type="domain" description="YrdC-like" evidence="1">
    <location>
        <begin position="13"/>
        <end position="197"/>
    </location>
</feature>
<dbReference type="SUPFAM" id="SSF55821">
    <property type="entry name" value="YrdC/RibB"/>
    <property type="match status" value="1"/>
</dbReference>
<accession>A0A9D9INI8</accession>